<dbReference type="AlphaFoldDB" id="A0A9W6T1C1"/>
<evidence type="ECO:0000313" key="2">
    <source>
        <dbReference type="EMBL" id="GME71094.1"/>
    </source>
</evidence>
<sequence>MQKGAWRAVSGAAKNTGANVLAKSPGKTLAETGWRQARPGQQHQASRETGGRQGEARRGSESISAKALGMAVVPLGWPQKLLEHGANLVKPVWALPASSLCLSGGNNGEQWPASARWLLGRRLGSRTVPEQ</sequence>
<feature type="compositionally biased region" description="Basic and acidic residues" evidence="1">
    <location>
        <begin position="45"/>
        <end position="60"/>
    </location>
</feature>
<comment type="caution">
    <text evidence="2">The sequence shown here is derived from an EMBL/GenBank/DDBJ whole genome shotgun (WGS) entry which is preliminary data.</text>
</comment>
<organism evidence="2 3">
    <name type="scientific">Candida boidinii</name>
    <name type="common">Yeast</name>
    <dbReference type="NCBI Taxonomy" id="5477"/>
    <lineage>
        <taxon>Eukaryota</taxon>
        <taxon>Fungi</taxon>
        <taxon>Dikarya</taxon>
        <taxon>Ascomycota</taxon>
        <taxon>Saccharomycotina</taxon>
        <taxon>Pichiomycetes</taxon>
        <taxon>Pichiales</taxon>
        <taxon>Pichiaceae</taxon>
        <taxon>Ogataea</taxon>
        <taxon>Ogataea/Candida clade</taxon>
    </lineage>
</organism>
<evidence type="ECO:0000256" key="1">
    <source>
        <dbReference type="SAM" id="MobiDB-lite"/>
    </source>
</evidence>
<accession>A0A9W6T1C1</accession>
<dbReference type="Proteomes" id="UP001165120">
    <property type="component" value="Unassembled WGS sequence"/>
</dbReference>
<name>A0A9W6T1C1_CANBO</name>
<reference evidence="2" key="1">
    <citation type="submission" date="2023-04" db="EMBL/GenBank/DDBJ databases">
        <title>Candida boidinii NBRC 10035.</title>
        <authorList>
            <person name="Ichikawa N."/>
            <person name="Sato H."/>
            <person name="Tonouchi N."/>
        </authorList>
    </citation>
    <scope>NUCLEOTIDE SEQUENCE</scope>
    <source>
        <strain evidence="2">NBRC 10035</strain>
    </source>
</reference>
<keyword evidence="3" id="KW-1185">Reference proteome</keyword>
<feature type="region of interest" description="Disordered" evidence="1">
    <location>
        <begin position="1"/>
        <end position="62"/>
    </location>
</feature>
<evidence type="ECO:0000313" key="3">
    <source>
        <dbReference type="Proteomes" id="UP001165120"/>
    </source>
</evidence>
<gene>
    <name evidence="2" type="ORF">Cboi02_000308000</name>
</gene>
<protein>
    <submittedName>
        <fullName evidence="2">Unnamed protein product</fullName>
    </submittedName>
</protein>
<proteinExistence type="predicted"/>
<dbReference type="EMBL" id="BSXN01001008">
    <property type="protein sequence ID" value="GME71094.1"/>
    <property type="molecule type" value="Genomic_DNA"/>
</dbReference>